<evidence type="ECO:0000259" key="5">
    <source>
        <dbReference type="Pfam" id="PF05592"/>
    </source>
</evidence>
<feature type="domain" description="Alpha-L-rhamnosidase C-terminal" evidence="8">
    <location>
        <begin position="850"/>
        <end position="926"/>
    </location>
</feature>
<evidence type="ECO:0000259" key="6">
    <source>
        <dbReference type="Pfam" id="PF08531"/>
    </source>
</evidence>
<dbReference type="Proteomes" id="UP000293865">
    <property type="component" value="Unassembled WGS sequence"/>
</dbReference>
<dbReference type="Gene3D" id="2.60.40.10">
    <property type="entry name" value="Immunoglobulins"/>
    <property type="match status" value="1"/>
</dbReference>
<evidence type="ECO:0000313" key="10">
    <source>
        <dbReference type="Proteomes" id="UP000293865"/>
    </source>
</evidence>
<dbReference type="AlphaFoldDB" id="A0A4Q2KX88"/>
<dbReference type="GO" id="GO:0005975">
    <property type="term" value="P:carbohydrate metabolic process"/>
    <property type="evidence" value="ECO:0007669"/>
    <property type="project" value="InterPro"/>
</dbReference>
<dbReference type="Pfam" id="PF17389">
    <property type="entry name" value="Bac_rhamnosid6H"/>
    <property type="match status" value="1"/>
</dbReference>
<sequence>MVGRPGYRGSARSRCGLRAHEHVGELSAMNTTEANVAQSDGASSDAGGRRTVLGAPTALRTNGRVAPLGIDASSLHFNWRADTTQSAKRVQIATAPAFEALDLAWDSDQEEAGATVQFPYSGEGLQSRTKYWWRAQYWDQAGERSPWSVPATFETGMDDSAWNAHWVGSPSTSPKDDRTLYFRREAELSSAVVRGRAYVSALGWYRLFLNGRDITGHALVPRWTPFDKFAEYQVYDVTDHFREGVNTIGVAVADGRYRGVLGIWNRRANYGDHLGVLAQLELELADGSHVTISSDESWRVGEGRIQRSDPKYGERVDFRISDSDWLKPGGNALNEKAPKLLEHVPPKLIAEDTARVESVETLRGEISRTPSGAQLIDFGQNFAGVARVRLSGPAGRMARLDYSEVLTPEGEVDTNYLATLKPGGQWFQRDEAIMSGRPIDYTPWFTIHGFRYVAVYGSDYDLTSSDVEGIVLSSRMDQIASFHASDQRLEQLWRNAFWSMRSNFTDTATDCPTRERSGWTGDVQVFSPTALQLADSGPFLRRYLRNLAAEQNPDGTVPAVIPAEDSPGHSRNRLFRDVASTSVGWGDVAVMLPWDIYRYTGDESVLRSQYASARAWVEQLCKRAETKRRWSRRLRSGVGQLERYILDTGYHWGEWLRPDTEMLPEIARNFVLSRSAIATAYYANSTRLLSKIAETLGNDQDATRFRELSANVRRAWRAAFVRQEGSRIADDKQDDYVRALAFDLLENPEQRARALARLVSLIEKADDHLGTGFLSTPMLLSTLVDEGRPDVAFRLLFQETSPSWLAQIRRGATTIWETWEGYNKKGEAHESHNHYALGSVVQFLQERIAGLAPMEPGYRRLRIAPQVGGGLRSASVVIETPYGPASSAWSLDDDNILHLKVLVPPGSSAEVHIGDARFDVFSGEHEFRERIPSSASAGWVRK</sequence>
<feature type="compositionally biased region" description="Polar residues" evidence="4">
    <location>
        <begin position="28"/>
        <end position="42"/>
    </location>
</feature>
<dbReference type="Pfam" id="PF05592">
    <property type="entry name" value="Bac_rhamnosid"/>
    <property type="match status" value="1"/>
</dbReference>
<organism evidence="9 10">
    <name type="scientific">Agromyces albus</name>
    <dbReference type="NCBI Taxonomy" id="205332"/>
    <lineage>
        <taxon>Bacteria</taxon>
        <taxon>Bacillati</taxon>
        <taxon>Actinomycetota</taxon>
        <taxon>Actinomycetes</taxon>
        <taxon>Micrococcales</taxon>
        <taxon>Microbacteriaceae</taxon>
        <taxon>Agromyces</taxon>
    </lineage>
</organism>
<dbReference type="InterPro" id="IPR008928">
    <property type="entry name" value="6-hairpin_glycosidase_sf"/>
</dbReference>
<dbReference type="SUPFAM" id="SSF48208">
    <property type="entry name" value="Six-hairpin glycosidases"/>
    <property type="match status" value="1"/>
</dbReference>
<dbReference type="OrthoDB" id="9761045at2"/>
<proteinExistence type="predicted"/>
<dbReference type="EMBL" id="SDPN01000016">
    <property type="protein sequence ID" value="RXZ70255.1"/>
    <property type="molecule type" value="Genomic_DNA"/>
</dbReference>
<feature type="domain" description="Alpha-L-rhamnosidase concanavalin-like" evidence="5">
    <location>
        <begin position="368"/>
        <end position="472"/>
    </location>
</feature>
<dbReference type="Gene3D" id="2.60.120.260">
    <property type="entry name" value="Galactose-binding domain-like"/>
    <property type="match status" value="2"/>
</dbReference>
<dbReference type="PANTHER" id="PTHR33307">
    <property type="entry name" value="ALPHA-RHAMNOSIDASE (EUROFUNG)"/>
    <property type="match status" value="1"/>
</dbReference>
<dbReference type="InterPro" id="IPR013737">
    <property type="entry name" value="Bac_rhamnosid_N"/>
</dbReference>
<dbReference type="PANTHER" id="PTHR33307:SF6">
    <property type="entry name" value="ALPHA-RHAMNOSIDASE (EUROFUNG)-RELATED"/>
    <property type="match status" value="1"/>
</dbReference>
<dbReference type="GO" id="GO:0030596">
    <property type="term" value="F:alpha-L-rhamnosidase activity"/>
    <property type="evidence" value="ECO:0007669"/>
    <property type="project" value="UniProtKB-EC"/>
</dbReference>
<dbReference type="EC" id="3.2.1.40" evidence="2"/>
<evidence type="ECO:0000259" key="7">
    <source>
        <dbReference type="Pfam" id="PF17389"/>
    </source>
</evidence>
<evidence type="ECO:0000259" key="8">
    <source>
        <dbReference type="Pfam" id="PF17390"/>
    </source>
</evidence>
<comment type="catalytic activity">
    <reaction evidence="1">
        <text>Hydrolysis of terminal non-reducing alpha-L-rhamnose residues in alpha-L-rhamnosides.</text>
        <dbReference type="EC" id="3.2.1.40"/>
    </reaction>
</comment>
<evidence type="ECO:0000256" key="4">
    <source>
        <dbReference type="SAM" id="MobiDB-lite"/>
    </source>
</evidence>
<dbReference type="Pfam" id="PF08531">
    <property type="entry name" value="Bac_rhamnosid_N"/>
    <property type="match status" value="1"/>
</dbReference>
<keyword evidence="3" id="KW-0378">Hydrolase</keyword>
<dbReference type="InterPro" id="IPR008902">
    <property type="entry name" value="Rhamnosid_concanavalin"/>
</dbReference>
<evidence type="ECO:0000256" key="2">
    <source>
        <dbReference type="ARBA" id="ARBA00012652"/>
    </source>
</evidence>
<dbReference type="InterPro" id="IPR035396">
    <property type="entry name" value="Bac_rhamnosid6H"/>
</dbReference>
<feature type="domain" description="Bacterial alpha-L-rhamnosidase N-terminal" evidence="6">
    <location>
        <begin position="192"/>
        <end position="343"/>
    </location>
</feature>
<reference evidence="9 10" key="1">
    <citation type="submission" date="2019-01" db="EMBL/GenBank/DDBJ databases">
        <title>Agromyces.</title>
        <authorList>
            <person name="Li J."/>
        </authorList>
    </citation>
    <scope>NUCLEOTIDE SEQUENCE [LARGE SCALE GENOMIC DNA]</scope>
    <source>
        <strain evidence="9 10">DSM 15934</strain>
    </source>
</reference>
<evidence type="ECO:0000313" key="9">
    <source>
        <dbReference type="EMBL" id="RXZ70255.1"/>
    </source>
</evidence>
<evidence type="ECO:0000256" key="1">
    <source>
        <dbReference type="ARBA" id="ARBA00001445"/>
    </source>
</evidence>
<feature type="domain" description="Alpha-L-rhamnosidase six-hairpin glycosidase" evidence="7">
    <location>
        <begin position="477"/>
        <end position="847"/>
    </location>
</feature>
<feature type="region of interest" description="Disordered" evidence="4">
    <location>
        <begin position="28"/>
        <end position="50"/>
    </location>
</feature>
<dbReference type="Gene3D" id="1.50.10.10">
    <property type="match status" value="1"/>
</dbReference>
<comment type="caution">
    <text evidence="9">The sequence shown here is derived from an EMBL/GenBank/DDBJ whole genome shotgun (WGS) entry which is preliminary data.</text>
</comment>
<dbReference type="InterPro" id="IPR016007">
    <property type="entry name" value="Alpha_rhamnosid"/>
</dbReference>
<name>A0A4Q2KX88_9MICO</name>
<accession>A0A4Q2KX88</accession>
<dbReference type="Pfam" id="PF17390">
    <property type="entry name" value="Bac_rhamnosid_C"/>
    <property type="match status" value="1"/>
</dbReference>
<dbReference type="PIRSF" id="PIRSF010631">
    <property type="entry name" value="A-rhamnsds"/>
    <property type="match status" value="1"/>
</dbReference>
<dbReference type="InterPro" id="IPR012341">
    <property type="entry name" value="6hp_glycosidase-like_sf"/>
</dbReference>
<dbReference type="InterPro" id="IPR035398">
    <property type="entry name" value="Bac_rhamnosid_C"/>
</dbReference>
<protein>
    <recommendedName>
        <fullName evidence="2">alpha-L-rhamnosidase</fullName>
        <ecNumber evidence="2">3.2.1.40</ecNumber>
    </recommendedName>
</protein>
<dbReference type="InterPro" id="IPR013783">
    <property type="entry name" value="Ig-like_fold"/>
</dbReference>
<gene>
    <name evidence="9" type="ORF">ESP51_10175</name>
</gene>
<dbReference type="Gene3D" id="2.60.420.10">
    <property type="entry name" value="Maltose phosphorylase, domain 3"/>
    <property type="match status" value="1"/>
</dbReference>
<evidence type="ECO:0000256" key="3">
    <source>
        <dbReference type="ARBA" id="ARBA00022801"/>
    </source>
</evidence>
<dbReference type="Pfam" id="PF25788">
    <property type="entry name" value="Ig_Rha78A_N"/>
    <property type="match status" value="1"/>
</dbReference>
<keyword evidence="10" id="KW-1185">Reference proteome</keyword>